<dbReference type="AlphaFoldDB" id="A0A327QG91"/>
<evidence type="ECO:0000313" key="2">
    <source>
        <dbReference type="Proteomes" id="UP000249547"/>
    </source>
</evidence>
<gene>
    <name evidence="1" type="ORF">LX64_03344</name>
</gene>
<dbReference type="EMBL" id="QLLL01000006">
    <property type="protein sequence ID" value="RAJ02333.1"/>
    <property type="molecule type" value="Genomic_DNA"/>
</dbReference>
<organism evidence="1 2">
    <name type="scientific">Chitinophaga skermanii</name>
    <dbReference type="NCBI Taxonomy" id="331697"/>
    <lineage>
        <taxon>Bacteria</taxon>
        <taxon>Pseudomonadati</taxon>
        <taxon>Bacteroidota</taxon>
        <taxon>Chitinophagia</taxon>
        <taxon>Chitinophagales</taxon>
        <taxon>Chitinophagaceae</taxon>
        <taxon>Chitinophaga</taxon>
    </lineage>
</organism>
<sequence length="84" mass="9016">MELIQSTNTIYSYISTSISYLLSFVPDSNPTVNSIKFDAKYSLGVFPVLLLTVNVGGIKAAPPLSFPPTFNKAVPRPGITIPNA</sequence>
<evidence type="ECO:0000313" key="1">
    <source>
        <dbReference type="EMBL" id="RAJ02333.1"/>
    </source>
</evidence>
<name>A0A327QG91_9BACT</name>
<protein>
    <submittedName>
        <fullName evidence="1">Uncharacterized protein</fullName>
    </submittedName>
</protein>
<proteinExistence type="predicted"/>
<keyword evidence="2" id="KW-1185">Reference proteome</keyword>
<dbReference type="Proteomes" id="UP000249547">
    <property type="component" value="Unassembled WGS sequence"/>
</dbReference>
<accession>A0A327QG91</accession>
<comment type="caution">
    <text evidence="1">The sequence shown here is derived from an EMBL/GenBank/DDBJ whole genome shotgun (WGS) entry which is preliminary data.</text>
</comment>
<reference evidence="1 2" key="1">
    <citation type="submission" date="2018-06" db="EMBL/GenBank/DDBJ databases">
        <title>Genomic Encyclopedia of Archaeal and Bacterial Type Strains, Phase II (KMG-II): from individual species to whole genera.</title>
        <authorList>
            <person name="Goeker M."/>
        </authorList>
    </citation>
    <scope>NUCLEOTIDE SEQUENCE [LARGE SCALE GENOMIC DNA]</scope>
    <source>
        <strain evidence="1 2">DSM 23857</strain>
    </source>
</reference>